<keyword evidence="2" id="KW-1185">Reference proteome</keyword>
<dbReference type="SUPFAM" id="SSF54928">
    <property type="entry name" value="RNA-binding domain, RBD"/>
    <property type="match status" value="1"/>
</dbReference>
<gene>
    <name evidence="1" type="ORF">VKT23_006790</name>
</gene>
<protein>
    <recommendedName>
        <fullName evidence="3">RRM domain-containing protein</fullName>
    </recommendedName>
</protein>
<dbReference type="InterPro" id="IPR035979">
    <property type="entry name" value="RBD_domain_sf"/>
</dbReference>
<proteinExistence type="predicted"/>
<sequence>MLRASKTLGHLAKTRLTPLTLHRCLSTEPLLQNPDHYRVLRISNLPSGIPVSTLLDHIRVDGPIESIRYDERDNSATLSLVDNQAAKSLLKETVNINGQSLSFEYAPPSLQRKLSASLVGSIGGFFASRLIQLDLREGASEEWYSDEVQKLCGPVQIERITLDKADSKATIHFTDLLDAIKAKQTFMDNGTPANKIHCLKDPCDINTGEDVGEKFSVLVKGADPKFQSVAEATGGLLNNLPLSGVFKSAPKNAMIIDFIKSSDAQRFIDSFSHPEWSVEFDPRPRNVQTYKIQLINRLGATRRLLLTGPTDQVRNFTSRTKIARHSAQRLHQRDEDQSAAVIVFSGINYSMRSMHPLNYDKRLWKAYPALSITYAAEPQPEASKIFEQESTDLLLPWTAPSS</sequence>
<accession>A0ABR1JNE5</accession>
<name>A0ABR1JNE5_9AGAR</name>
<organism evidence="1 2">
    <name type="scientific">Marasmiellus scandens</name>
    <dbReference type="NCBI Taxonomy" id="2682957"/>
    <lineage>
        <taxon>Eukaryota</taxon>
        <taxon>Fungi</taxon>
        <taxon>Dikarya</taxon>
        <taxon>Basidiomycota</taxon>
        <taxon>Agaricomycotina</taxon>
        <taxon>Agaricomycetes</taxon>
        <taxon>Agaricomycetidae</taxon>
        <taxon>Agaricales</taxon>
        <taxon>Marasmiineae</taxon>
        <taxon>Omphalotaceae</taxon>
        <taxon>Marasmiellus</taxon>
    </lineage>
</organism>
<evidence type="ECO:0000313" key="2">
    <source>
        <dbReference type="Proteomes" id="UP001498398"/>
    </source>
</evidence>
<dbReference type="EMBL" id="JBANRG010000009">
    <property type="protein sequence ID" value="KAK7463438.1"/>
    <property type="molecule type" value="Genomic_DNA"/>
</dbReference>
<comment type="caution">
    <text evidence="1">The sequence shown here is derived from an EMBL/GenBank/DDBJ whole genome shotgun (WGS) entry which is preliminary data.</text>
</comment>
<dbReference type="Proteomes" id="UP001498398">
    <property type="component" value="Unassembled WGS sequence"/>
</dbReference>
<evidence type="ECO:0008006" key="3">
    <source>
        <dbReference type="Google" id="ProtNLM"/>
    </source>
</evidence>
<reference evidence="1 2" key="1">
    <citation type="submission" date="2024-01" db="EMBL/GenBank/DDBJ databases">
        <title>A draft genome for the cacao thread blight pathogen Marasmiellus scandens.</title>
        <authorList>
            <person name="Baruah I.K."/>
            <person name="Leung J."/>
            <person name="Bukari Y."/>
            <person name="Amoako-Attah I."/>
            <person name="Meinhardt L.W."/>
            <person name="Bailey B.A."/>
            <person name="Cohen S.P."/>
        </authorList>
    </citation>
    <scope>NUCLEOTIDE SEQUENCE [LARGE SCALE GENOMIC DNA]</scope>
    <source>
        <strain evidence="1 2">GH-19</strain>
    </source>
</reference>
<evidence type="ECO:0000313" key="1">
    <source>
        <dbReference type="EMBL" id="KAK7463438.1"/>
    </source>
</evidence>